<dbReference type="AlphaFoldDB" id="A0AA39A7V9"/>
<gene>
    <name evidence="3" type="ORF">PVL29_004190</name>
</gene>
<feature type="compositionally biased region" description="Low complexity" evidence="1">
    <location>
        <begin position="115"/>
        <end position="127"/>
    </location>
</feature>
<sequence>MKTEHPKLKATPRPLFSCGFFSHCTQSVISPTTPNTPSLPLSPLPTPPPPPPPPPPSSHHQSHPHPPPPPPHHPPPPPDSESSSSSTSQSFTQWRFPLPNSPILHHHHHHPQPPSQSHPSHAQISPQTDHPPPSPPLIAVANLQELFHVAELQLSTGSDVEKLAALQLLERSLVPAAGGGEEACPAAVMRGVVGCLKDRAGARPATKVLLALCLAEGNRHVAVEAGAVAEVVEAMSEMEGAVAERALAALELMCTVAEGAAELRAHALSVPMMISMMESMAGRGKEYAISILAVIYIGAGDQAPPSEEVARGVALALQGDCSARGRRKGAQLLRALQENGRLDLTQEG</sequence>
<feature type="compositionally biased region" description="Pro residues" evidence="1">
    <location>
        <begin position="40"/>
        <end position="57"/>
    </location>
</feature>
<feature type="compositionally biased region" description="Low complexity" evidence="1">
    <location>
        <begin position="30"/>
        <end position="39"/>
    </location>
</feature>
<evidence type="ECO:0000256" key="1">
    <source>
        <dbReference type="SAM" id="MobiDB-lite"/>
    </source>
</evidence>
<reference evidence="3 4" key="1">
    <citation type="journal article" date="2023" name="BMC Biotechnol.">
        <title>Vitis rotundifolia cv Carlos genome sequencing.</title>
        <authorList>
            <person name="Huff M."/>
            <person name="Hulse-Kemp A."/>
            <person name="Scheffler B."/>
            <person name="Youngblood R."/>
            <person name="Simpson S."/>
            <person name="Babiker E."/>
            <person name="Staton M."/>
        </authorList>
    </citation>
    <scope>NUCLEOTIDE SEQUENCE [LARGE SCALE GENOMIC DNA]</scope>
    <source>
        <tissue evidence="3">Leaf</tissue>
    </source>
</reference>
<organism evidence="3 4">
    <name type="scientific">Vitis rotundifolia</name>
    <name type="common">Muscadine grape</name>
    <dbReference type="NCBI Taxonomy" id="103349"/>
    <lineage>
        <taxon>Eukaryota</taxon>
        <taxon>Viridiplantae</taxon>
        <taxon>Streptophyta</taxon>
        <taxon>Embryophyta</taxon>
        <taxon>Tracheophyta</taxon>
        <taxon>Spermatophyta</taxon>
        <taxon>Magnoliopsida</taxon>
        <taxon>eudicotyledons</taxon>
        <taxon>Gunneridae</taxon>
        <taxon>Pentapetalae</taxon>
        <taxon>rosids</taxon>
        <taxon>Vitales</taxon>
        <taxon>Vitaceae</taxon>
        <taxon>Viteae</taxon>
        <taxon>Vitis</taxon>
    </lineage>
</organism>
<feature type="domain" description="U-box" evidence="2">
    <location>
        <begin position="154"/>
        <end position="339"/>
    </location>
</feature>
<evidence type="ECO:0000313" key="4">
    <source>
        <dbReference type="Proteomes" id="UP001168098"/>
    </source>
</evidence>
<evidence type="ECO:0000259" key="2">
    <source>
        <dbReference type="Pfam" id="PF25598"/>
    </source>
</evidence>
<accession>A0AA39A7V9</accession>
<dbReference type="EMBL" id="JARBHA010000004">
    <property type="protein sequence ID" value="KAJ9702334.1"/>
    <property type="molecule type" value="Genomic_DNA"/>
</dbReference>
<dbReference type="Proteomes" id="UP001168098">
    <property type="component" value="Unassembled WGS sequence"/>
</dbReference>
<feature type="region of interest" description="Disordered" evidence="1">
    <location>
        <begin position="26"/>
        <end position="137"/>
    </location>
</feature>
<dbReference type="PANTHER" id="PTHR47873">
    <property type="entry name" value="ARM REPEAT SUPERFAMILY PROTEIN"/>
    <property type="match status" value="1"/>
</dbReference>
<comment type="caution">
    <text evidence="3">The sequence shown here is derived from an EMBL/GenBank/DDBJ whole genome shotgun (WGS) entry which is preliminary data.</text>
</comment>
<dbReference type="Pfam" id="PF25598">
    <property type="entry name" value="ARM_PUB"/>
    <property type="match status" value="1"/>
</dbReference>
<feature type="compositionally biased region" description="Pro residues" evidence="1">
    <location>
        <begin position="64"/>
        <end position="79"/>
    </location>
</feature>
<evidence type="ECO:0000313" key="3">
    <source>
        <dbReference type="EMBL" id="KAJ9702334.1"/>
    </source>
</evidence>
<protein>
    <recommendedName>
        <fullName evidence="2">U-box domain-containing protein</fullName>
    </recommendedName>
</protein>
<name>A0AA39A7V9_VITRO</name>
<dbReference type="PRINTS" id="PR01217">
    <property type="entry name" value="PRICHEXTENSN"/>
</dbReference>
<dbReference type="PANTHER" id="PTHR47873:SF1">
    <property type="entry name" value="ARM REPEAT SUPERFAMILY PROTEIN"/>
    <property type="match status" value="1"/>
</dbReference>
<keyword evidence="4" id="KW-1185">Reference proteome</keyword>
<proteinExistence type="predicted"/>
<dbReference type="InterPro" id="IPR058678">
    <property type="entry name" value="ARM_PUB"/>
</dbReference>